<dbReference type="Proteomes" id="UP001365846">
    <property type="component" value="Unassembled WGS sequence"/>
</dbReference>
<dbReference type="PANTHER" id="PTHR38693">
    <property type="entry name" value="UBIQUINONE BIOSYNTHESIS PROTEIN UBIJ"/>
    <property type="match status" value="1"/>
</dbReference>
<comment type="caution">
    <text evidence="1">The sequence shown here is derived from an EMBL/GenBank/DDBJ whole genome shotgun (WGS) entry which is preliminary data.</text>
</comment>
<accession>A0ABU8VJI5</accession>
<organism evidence="1 2">
    <name type="scientific">Variovorax ureilyticus</name>
    <dbReference type="NCBI Taxonomy" id="1836198"/>
    <lineage>
        <taxon>Bacteria</taxon>
        <taxon>Pseudomonadati</taxon>
        <taxon>Pseudomonadota</taxon>
        <taxon>Betaproteobacteria</taxon>
        <taxon>Burkholderiales</taxon>
        <taxon>Comamonadaceae</taxon>
        <taxon>Variovorax</taxon>
    </lineage>
</organism>
<name>A0ABU8VJI5_9BURK</name>
<dbReference type="RefSeq" id="WP_340359198.1">
    <property type="nucleotide sequence ID" value="NZ_JBBKZU010000010.1"/>
</dbReference>
<evidence type="ECO:0000313" key="2">
    <source>
        <dbReference type="Proteomes" id="UP001365846"/>
    </source>
</evidence>
<evidence type="ECO:0000313" key="1">
    <source>
        <dbReference type="EMBL" id="MEJ8813778.1"/>
    </source>
</evidence>
<sequence>MVTPSSPFSFLDDLFNRVGSRMQPPDWAIREIQHRTVLFLNHVLQQEPEAQQRLMRQQGRVALFQWRFVTMKFVATPAGLLDLAPEGAEPELTLSVTEESPFGLARAAFSGEKPAVRIEGDVQLAAEVNWLVDHVRWDVEDDLARLIGDVPAHTIATGARRAVDALRRFVGERSGKAGGSAGAE</sequence>
<protein>
    <recommendedName>
        <fullName evidence="3">Ubiquinone biosynthesis protein UbiJ</fullName>
    </recommendedName>
</protein>
<dbReference type="PANTHER" id="PTHR38693:SF1">
    <property type="entry name" value="UBIQUINONE BIOSYNTHESIS ACCESSORY FACTOR UBIJ"/>
    <property type="match status" value="1"/>
</dbReference>
<gene>
    <name evidence="1" type="ORF">WKW77_22010</name>
</gene>
<evidence type="ECO:0008006" key="3">
    <source>
        <dbReference type="Google" id="ProtNLM"/>
    </source>
</evidence>
<proteinExistence type="predicted"/>
<keyword evidence="2" id="KW-1185">Reference proteome</keyword>
<dbReference type="EMBL" id="JBBKZU010000010">
    <property type="protein sequence ID" value="MEJ8813778.1"/>
    <property type="molecule type" value="Genomic_DNA"/>
</dbReference>
<reference evidence="1 2" key="1">
    <citation type="submission" date="2024-03" db="EMBL/GenBank/DDBJ databases">
        <title>Novel species of the genus Variovorax.</title>
        <authorList>
            <person name="Liu Q."/>
            <person name="Xin Y.-H."/>
        </authorList>
    </citation>
    <scope>NUCLEOTIDE SEQUENCE [LARGE SCALE GENOMIC DNA]</scope>
    <source>
        <strain evidence="1 2">KACC 18899</strain>
    </source>
</reference>
<dbReference type="InterPro" id="IPR038989">
    <property type="entry name" value="UbiJ"/>
</dbReference>